<evidence type="ECO:0000259" key="7">
    <source>
        <dbReference type="Pfam" id="PF07195"/>
    </source>
</evidence>
<keyword evidence="4 5" id="KW-0975">Bacterial flagellum</keyword>
<dbReference type="Pfam" id="PF07195">
    <property type="entry name" value="FliD_C"/>
    <property type="match status" value="1"/>
</dbReference>
<evidence type="ECO:0000256" key="1">
    <source>
        <dbReference type="ARBA" id="ARBA00009764"/>
    </source>
</evidence>
<sequence>MPMRLSGLASGMDTESIVTELMKVQRLKSTKIENKITMLEWKQEKWKALNSKIYSFYTGSLSKMRMQGSFLAKKATSSNEAKATITAATNAPEGTHSLQVKQLASAQIMTSGQMGTDINGKQITSATLLKDLGFDANEGSTITINAGQKTVTLDVGKSTTVNDFLTACKNAGLNANYDTSQKRFFISSKESGVNNSFSITMNSSEEAQDRNAIRDFLNYGSLGSTQKSTVDKLLQSYIDPTLVEADRTAIKDSLLKIKHDSVRQSYINSYINNQDNIDAVTAEERERLEAELPEGETLDQKVLDAAVKKKLQEKATAAANAEFEAWKAGSADTSNVFESAETDLENLLTSYSTDDFDDNTIVKTNSLGLLKLDEVIKNADGSVTRSTSNSTLVEARDAVIILDGVEMNGSSNDFTVNGLTITLKGVTAGANTADPSDDEIITVGVTGNSQAIYDSIKDFIKTYNELLKEMNEAYNAVSARGYQPLTDDEKEAMTDKQIEKWEDKIKDSLLRRDDVIGSLVSSMRTILSGSVTYNDKSYSLSSFGIRSMNYTEKGQLHIYGDQEDSLSGAFEDELMKAINEDPDKVMTVFNKLAGDLYEDMTKRMSSTKLRSALTFYNDKEIAKSITDYQSELKRLETKLNKMEDRYYKQFTAMEKAMAEMNSQSSSVLSMLGMNQ</sequence>
<keyword evidence="8" id="KW-0969">Cilium</keyword>
<dbReference type="RefSeq" id="WP_228353790.1">
    <property type="nucleotide sequence ID" value="NZ_JACEGA010000001.1"/>
</dbReference>
<reference evidence="8 9" key="1">
    <citation type="submission" date="2020-07" db="EMBL/GenBank/DDBJ databases">
        <title>Characterization and genome sequencing of isolate MD1, a novel member within the family Lachnospiraceae.</title>
        <authorList>
            <person name="Rettenmaier R."/>
            <person name="Di Bello L."/>
            <person name="Zinser C."/>
            <person name="Scheitz K."/>
            <person name="Liebl W."/>
            <person name="Zverlov V."/>
        </authorList>
    </citation>
    <scope>NUCLEOTIDE SEQUENCE [LARGE SCALE GENOMIC DNA]</scope>
    <source>
        <strain evidence="8 9">MD1</strain>
    </source>
</reference>
<keyword evidence="9" id="KW-1185">Reference proteome</keyword>
<dbReference type="AlphaFoldDB" id="A0A839K495"/>
<feature type="domain" description="Flagellar hook-associated protein 2 N-terminal" evidence="6">
    <location>
        <begin position="10"/>
        <end position="107"/>
    </location>
</feature>
<dbReference type="InterPro" id="IPR040026">
    <property type="entry name" value="FliD"/>
</dbReference>
<evidence type="ECO:0000256" key="5">
    <source>
        <dbReference type="RuleBase" id="RU362066"/>
    </source>
</evidence>
<dbReference type="InterPro" id="IPR003481">
    <property type="entry name" value="FliD_N"/>
</dbReference>
<comment type="similarity">
    <text evidence="1 5">Belongs to the FliD family.</text>
</comment>
<evidence type="ECO:0000313" key="8">
    <source>
        <dbReference type="EMBL" id="MBB2184198.1"/>
    </source>
</evidence>
<dbReference type="InterPro" id="IPR010809">
    <property type="entry name" value="FliD_C"/>
</dbReference>
<dbReference type="GO" id="GO:0009424">
    <property type="term" value="C:bacterial-type flagellum hook"/>
    <property type="evidence" value="ECO:0007669"/>
    <property type="project" value="UniProtKB-UniRule"/>
</dbReference>
<dbReference type="PANTHER" id="PTHR30288:SF0">
    <property type="entry name" value="FLAGELLAR HOOK-ASSOCIATED PROTEIN 2"/>
    <property type="match status" value="1"/>
</dbReference>
<dbReference type="GO" id="GO:0005576">
    <property type="term" value="C:extracellular region"/>
    <property type="evidence" value="ECO:0007669"/>
    <property type="project" value="UniProtKB-SubCell"/>
</dbReference>
<comment type="function">
    <text evidence="5">Required for morphogenesis and for the elongation of the flagellar filament by facilitating polymerization of the flagellin monomers at the tip of growing filament. Forms a capping structure, which prevents flagellin subunits (transported through the central channel of the flagellum) from leaking out without polymerization at the distal end.</text>
</comment>
<evidence type="ECO:0000256" key="2">
    <source>
        <dbReference type="ARBA" id="ARBA00011255"/>
    </source>
</evidence>
<proteinExistence type="inferred from homology"/>
<evidence type="ECO:0000259" key="6">
    <source>
        <dbReference type="Pfam" id="PF02465"/>
    </source>
</evidence>
<feature type="domain" description="Flagellar hook-associated protein 2 C-terminal" evidence="7">
    <location>
        <begin position="395"/>
        <end position="662"/>
    </location>
</feature>
<protein>
    <recommendedName>
        <fullName evidence="5">Flagellar hook-associated protein 2</fullName>
        <shortName evidence="5">HAP2</shortName>
    </recommendedName>
    <alternativeName>
        <fullName evidence="5">Flagellar cap protein</fullName>
    </alternativeName>
</protein>
<dbReference type="Gene3D" id="1.10.3660.10">
    <property type="entry name" value="6-phosphogluconate dehydrogenase C-terminal like domain"/>
    <property type="match status" value="1"/>
</dbReference>
<keyword evidence="8" id="KW-0282">Flagellum</keyword>
<gene>
    <name evidence="8" type="primary">fliD</name>
    <name evidence="8" type="ORF">H0486_15065</name>
</gene>
<dbReference type="GO" id="GO:0071973">
    <property type="term" value="P:bacterial-type flagellum-dependent cell motility"/>
    <property type="evidence" value="ECO:0007669"/>
    <property type="project" value="TreeGrafter"/>
</dbReference>
<dbReference type="Pfam" id="PF02465">
    <property type="entry name" value="FliD_N"/>
    <property type="match status" value="1"/>
</dbReference>
<comment type="subunit">
    <text evidence="2 5">Homopentamer.</text>
</comment>
<dbReference type="Proteomes" id="UP000574276">
    <property type="component" value="Unassembled WGS sequence"/>
</dbReference>
<dbReference type="GO" id="GO:0009421">
    <property type="term" value="C:bacterial-type flagellum filament cap"/>
    <property type="evidence" value="ECO:0007669"/>
    <property type="project" value="InterPro"/>
</dbReference>
<comment type="caution">
    <text evidence="8">The sequence shown here is derived from an EMBL/GenBank/DDBJ whole genome shotgun (WGS) entry which is preliminary data.</text>
</comment>
<evidence type="ECO:0000313" key="9">
    <source>
        <dbReference type="Proteomes" id="UP000574276"/>
    </source>
</evidence>
<keyword evidence="8" id="KW-0966">Cell projection</keyword>
<name>A0A839K495_9FIRM</name>
<dbReference type="EMBL" id="JACEGA010000001">
    <property type="protein sequence ID" value="MBB2184198.1"/>
    <property type="molecule type" value="Genomic_DNA"/>
</dbReference>
<keyword evidence="3" id="KW-0175">Coiled coil</keyword>
<evidence type="ECO:0000256" key="4">
    <source>
        <dbReference type="ARBA" id="ARBA00023143"/>
    </source>
</evidence>
<comment type="subcellular location">
    <subcellularLocation>
        <location evidence="5">Secreted</location>
    </subcellularLocation>
    <subcellularLocation>
        <location evidence="5">Bacterial flagellum</location>
    </subcellularLocation>
</comment>
<keyword evidence="5" id="KW-0964">Secreted</keyword>
<dbReference type="PANTHER" id="PTHR30288">
    <property type="entry name" value="FLAGELLAR CAP/ASSEMBLY PROTEIN FLID"/>
    <property type="match status" value="1"/>
</dbReference>
<accession>A0A839K495</accession>
<evidence type="ECO:0000256" key="3">
    <source>
        <dbReference type="ARBA" id="ARBA00023054"/>
    </source>
</evidence>
<dbReference type="GO" id="GO:0007155">
    <property type="term" value="P:cell adhesion"/>
    <property type="evidence" value="ECO:0007669"/>
    <property type="project" value="InterPro"/>
</dbReference>
<organism evidence="8 9">
    <name type="scientific">Variimorphobacter saccharofermentans</name>
    <dbReference type="NCBI Taxonomy" id="2755051"/>
    <lineage>
        <taxon>Bacteria</taxon>
        <taxon>Bacillati</taxon>
        <taxon>Bacillota</taxon>
        <taxon>Clostridia</taxon>
        <taxon>Lachnospirales</taxon>
        <taxon>Lachnospiraceae</taxon>
        <taxon>Variimorphobacter</taxon>
    </lineage>
</organism>